<dbReference type="Gene3D" id="2.60.40.1080">
    <property type="match status" value="1"/>
</dbReference>
<sequence length="594" mass="58460">MTPDTRRRRQGRPDNQGTPLAVSPLTPTINALANKASGILTLTGQPLDAETVVINGKTYTFGTLVDVAAAGILTLTGQPLDGETVTIDSKVYTFRSALADVAATGILTFAGNAVNGETVTINSKVYMWQDDLTDVDGNVHIGVDAAASIVNLVAAIMLGAGAGTNYATSMTEHPTATAVDGAGDTIDFTAKTKGTGGNSIATTEAMTQGSFGAGTLENGTDAANGDVAISSVDASGSIDNLIAAMDLSGTAGDDYAIAMTAHTTVDSAAGAGDTLDATAKTIGVGGNSIDSLEGLTNGSWGAATLEGGGGAADGNVLIGGTASDSIDNLIAAVMLGAGGGTKYAAATTLHATVAAAVGVGDTMGAEAKTAGEAGNALTTTEGLTNGSWGAATLEGGSEIGSIYATGILTLTGQPLNNETVTIGTKAYTFQDSLTDVDGNVKIGADASESLDNLIAAIDLGAGSGSKYAASMTAHPDVDAAAGAGDTMDVTAEIPGDEGNSINSTQTLTNGTWGAATLEGGADTGPITQQMTAARTLFTKDVSAYGGGPDWSSDDENVHTVDQRGGLVTGVGVGAADVVATSPGVTPVATEVTVE</sequence>
<dbReference type="AlphaFoldDB" id="A0A0F9KUS2"/>
<dbReference type="SUPFAM" id="SSF49373">
    <property type="entry name" value="Invasin/intimin cell-adhesion fragments"/>
    <property type="match status" value="1"/>
</dbReference>
<evidence type="ECO:0000313" key="2">
    <source>
        <dbReference type="EMBL" id="KKM25868.1"/>
    </source>
</evidence>
<protein>
    <submittedName>
        <fullName evidence="2">Uncharacterized protein</fullName>
    </submittedName>
</protein>
<accession>A0A0F9KUS2</accession>
<gene>
    <name evidence="2" type="ORF">LCGC14_1590630</name>
</gene>
<dbReference type="InterPro" id="IPR008964">
    <property type="entry name" value="Invasin/intimin_cell_adhesion"/>
</dbReference>
<organism evidence="2">
    <name type="scientific">marine sediment metagenome</name>
    <dbReference type="NCBI Taxonomy" id="412755"/>
    <lineage>
        <taxon>unclassified sequences</taxon>
        <taxon>metagenomes</taxon>
        <taxon>ecological metagenomes</taxon>
    </lineage>
</organism>
<comment type="caution">
    <text evidence="2">The sequence shown here is derived from an EMBL/GenBank/DDBJ whole genome shotgun (WGS) entry which is preliminary data.</text>
</comment>
<feature type="region of interest" description="Disordered" evidence="1">
    <location>
        <begin position="1"/>
        <end position="22"/>
    </location>
</feature>
<dbReference type="EMBL" id="LAZR01012624">
    <property type="protein sequence ID" value="KKM25868.1"/>
    <property type="molecule type" value="Genomic_DNA"/>
</dbReference>
<evidence type="ECO:0000256" key="1">
    <source>
        <dbReference type="SAM" id="MobiDB-lite"/>
    </source>
</evidence>
<reference evidence="2" key="1">
    <citation type="journal article" date="2015" name="Nature">
        <title>Complex archaea that bridge the gap between prokaryotes and eukaryotes.</title>
        <authorList>
            <person name="Spang A."/>
            <person name="Saw J.H."/>
            <person name="Jorgensen S.L."/>
            <person name="Zaremba-Niedzwiedzka K."/>
            <person name="Martijn J."/>
            <person name="Lind A.E."/>
            <person name="van Eijk R."/>
            <person name="Schleper C."/>
            <person name="Guy L."/>
            <person name="Ettema T.J."/>
        </authorList>
    </citation>
    <scope>NUCLEOTIDE SEQUENCE</scope>
</reference>
<name>A0A0F9KUS2_9ZZZZ</name>
<feature type="compositionally biased region" description="Basic residues" evidence="1">
    <location>
        <begin position="1"/>
        <end position="10"/>
    </location>
</feature>
<proteinExistence type="predicted"/>